<keyword evidence="3" id="KW-1185">Reference proteome</keyword>
<evidence type="ECO:0000313" key="2">
    <source>
        <dbReference type="EMBL" id="KAK0052305.1"/>
    </source>
</evidence>
<dbReference type="AlphaFoldDB" id="A0AAD8BF48"/>
<protein>
    <submittedName>
        <fullName evidence="2">Uncharacterized protein</fullName>
    </submittedName>
</protein>
<evidence type="ECO:0000256" key="1">
    <source>
        <dbReference type="SAM" id="MobiDB-lite"/>
    </source>
</evidence>
<comment type="caution">
    <text evidence="2">The sequence shown here is derived from an EMBL/GenBank/DDBJ whole genome shotgun (WGS) entry which is preliminary data.</text>
</comment>
<gene>
    <name evidence="2" type="ORF">Bpfe_018388</name>
</gene>
<reference evidence="2" key="2">
    <citation type="submission" date="2023-04" db="EMBL/GenBank/DDBJ databases">
        <authorList>
            <person name="Bu L."/>
            <person name="Lu L."/>
            <person name="Laidemitt M.R."/>
            <person name="Zhang S.M."/>
            <person name="Mutuku M."/>
            <person name="Mkoji G."/>
            <person name="Steinauer M."/>
            <person name="Loker E.S."/>
        </authorList>
    </citation>
    <scope>NUCLEOTIDE SEQUENCE</scope>
    <source>
        <strain evidence="2">KasaAsao</strain>
        <tissue evidence="2">Whole Snail</tissue>
    </source>
</reference>
<evidence type="ECO:0000313" key="3">
    <source>
        <dbReference type="Proteomes" id="UP001233172"/>
    </source>
</evidence>
<dbReference type="EMBL" id="JASAOG010000096">
    <property type="protein sequence ID" value="KAK0052305.1"/>
    <property type="molecule type" value="Genomic_DNA"/>
</dbReference>
<reference evidence="2" key="1">
    <citation type="journal article" date="2023" name="PLoS Negl. Trop. Dis.">
        <title>A genome sequence for Biomphalaria pfeifferi, the major vector snail for the human-infecting parasite Schistosoma mansoni.</title>
        <authorList>
            <person name="Bu L."/>
            <person name="Lu L."/>
            <person name="Laidemitt M.R."/>
            <person name="Zhang S.M."/>
            <person name="Mutuku M."/>
            <person name="Mkoji G."/>
            <person name="Steinauer M."/>
            <person name="Loker E.S."/>
        </authorList>
    </citation>
    <scope>NUCLEOTIDE SEQUENCE</scope>
    <source>
        <strain evidence="2">KasaAsao</strain>
    </source>
</reference>
<proteinExistence type="predicted"/>
<organism evidence="2 3">
    <name type="scientific">Biomphalaria pfeifferi</name>
    <name type="common">Bloodfluke planorb</name>
    <name type="synonym">Freshwater snail</name>
    <dbReference type="NCBI Taxonomy" id="112525"/>
    <lineage>
        <taxon>Eukaryota</taxon>
        <taxon>Metazoa</taxon>
        <taxon>Spiralia</taxon>
        <taxon>Lophotrochozoa</taxon>
        <taxon>Mollusca</taxon>
        <taxon>Gastropoda</taxon>
        <taxon>Heterobranchia</taxon>
        <taxon>Euthyneura</taxon>
        <taxon>Panpulmonata</taxon>
        <taxon>Hygrophila</taxon>
        <taxon>Lymnaeoidea</taxon>
        <taxon>Planorbidae</taxon>
        <taxon>Biomphalaria</taxon>
    </lineage>
</organism>
<sequence length="95" mass="10527">MSKVTRMTHLDRQHRVGSIGQGQAGRRGVDPDGRREPIQSGEEGDMEGRDLWVVGCFHVEMTVSPRADCVTSFINYKATPTPDSEQVLRECGGRP</sequence>
<feature type="compositionally biased region" description="Basic and acidic residues" evidence="1">
    <location>
        <begin position="27"/>
        <end position="37"/>
    </location>
</feature>
<accession>A0AAD8BF48</accession>
<name>A0AAD8BF48_BIOPF</name>
<dbReference type="Proteomes" id="UP001233172">
    <property type="component" value="Unassembled WGS sequence"/>
</dbReference>
<feature type="region of interest" description="Disordered" evidence="1">
    <location>
        <begin position="1"/>
        <end position="45"/>
    </location>
</feature>